<protein>
    <submittedName>
        <fullName evidence="1">Uncharacterized protein</fullName>
    </submittedName>
</protein>
<dbReference type="AlphaFoldDB" id="A0A8X8BDX5"/>
<dbReference type="Proteomes" id="UP000886595">
    <property type="component" value="Unassembled WGS sequence"/>
</dbReference>
<organism evidence="1 2">
    <name type="scientific">Brassica carinata</name>
    <name type="common">Ethiopian mustard</name>
    <name type="synonym">Abyssinian cabbage</name>
    <dbReference type="NCBI Taxonomy" id="52824"/>
    <lineage>
        <taxon>Eukaryota</taxon>
        <taxon>Viridiplantae</taxon>
        <taxon>Streptophyta</taxon>
        <taxon>Embryophyta</taxon>
        <taxon>Tracheophyta</taxon>
        <taxon>Spermatophyta</taxon>
        <taxon>Magnoliopsida</taxon>
        <taxon>eudicotyledons</taxon>
        <taxon>Gunneridae</taxon>
        <taxon>Pentapetalae</taxon>
        <taxon>rosids</taxon>
        <taxon>malvids</taxon>
        <taxon>Brassicales</taxon>
        <taxon>Brassicaceae</taxon>
        <taxon>Brassiceae</taxon>
        <taxon>Brassica</taxon>
    </lineage>
</organism>
<reference evidence="1 2" key="1">
    <citation type="submission" date="2020-02" db="EMBL/GenBank/DDBJ databases">
        <authorList>
            <person name="Ma Q."/>
            <person name="Huang Y."/>
            <person name="Song X."/>
            <person name="Pei D."/>
        </authorList>
    </citation>
    <scope>NUCLEOTIDE SEQUENCE [LARGE SCALE GENOMIC DNA]</scope>
    <source>
        <strain evidence="1">Sxm20200214</strain>
        <tissue evidence="1">Leaf</tissue>
    </source>
</reference>
<name>A0A8X8BDX5_BRACI</name>
<evidence type="ECO:0000313" key="1">
    <source>
        <dbReference type="EMBL" id="KAG2331315.1"/>
    </source>
</evidence>
<evidence type="ECO:0000313" key="2">
    <source>
        <dbReference type="Proteomes" id="UP000886595"/>
    </source>
</evidence>
<accession>A0A8X8BDX5</accession>
<comment type="caution">
    <text evidence="1">The sequence shown here is derived from an EMBL/GenBank/DDBJ whole genome shotgun (WGS) entry which is preliminary data.</text>
</comment>
<sequence length="77" mass="8449">MPLIDSKGNKGMEIIAGIVTALVEMLSFENTLGPMIKLAIDKSLIPRGIDGKEKSLEERECSKTAEGEVEVVRFKSR</sequence>
<keyword evidence="2" id="KW-1185">Reference proteome</keyword>
<dbReference type="EMBL" id="JAAMPC010000001">
    <property type="protein sequence ID" value="KAG2331315.1"/>
    <property type="molecule type" value="Genomic_DNA"/>
</dbReference>
<proteinExistence type="predicted"/>
<gene>
    <name evidence="1" type="ORF">Bca52824_002495</name>
</gene>